<dbReference type="Gene3D" id="1.10.10.10">
    <property type="entry name" value="Winged helix-like DNA-binding domain superfamily/Winged helix DNA-binding domain"/>
    <property type="match status" value="1"/>
</dbReference>
<keyword evidence="3" id="KW-0804">Transcription</keyword>
<dbReference type="SUPFAM" id="SSF46785">
    <property type="entry name" value="Winged helix' DNA-binding domain"/>
    <property type="match status" value="1"/>
</dbReference>
<dbReference type="Proteomes" id="UP000231501">
    <property type="component" value="Unassembled WGS sequence"/>
</dbReference>
<organism evidence="5 6">
    <name type="scientific">Roseateles chitinivorans</name>
    <dbReference type="NCBI Taxonomy" id="2917965"/>
    <lineage>
        <taxon>Bacteria</taxon>
        <taxon>Pseudomonadati</taxon>
        <taxon>Pseudomonadota</taxon>
        <taxon>Betaproteobacteria</taxon>
        <taxon>Burkholderiales</taxon>
        <taxon>Sphaerotilaceae</taxon>
        <taxon>Roseateles</taxon>
    </lineage>
</organism>
<evidence type="ECO:0000256" key="2">
    <source>
        <dbReference type="ARBA" id="ARBA00023125"/>
    </source>
</evidence>
<accession>A0A2G9C946</accession>
<sequence>MRRTSFEEMACPVARTADMLGDSWSVLILREVFYGHHRFDEFVTELGIPSNTLTRRLAELVDRGLLEKRPYSERPPRFEYVLTPKGRDLRPVMLALLTWGNRHAPLKGKPVRLIDTETGEPVELQLIDARTGKAIGPQHKVERRSAAPRRVELFDFDGEAKDGADE</sequence>
<comment type="caution">
    <text evidence="5">The sequence shown here is derived from an EMBL/GenBank/DDBJ whole genome shotgun (WGS) entry which is preliminary data.</text>
</comment>
<evidence type="ECO:0000256" key="3">
    <source>
        <dbReference type="ARBA" id="ARBA00023163"/>
    </source>
</evidence>
<dbReference type="PANTHER" id="PTHR33204:SF17">
    <property type="entry name" value="TRANSCRIPTIONAL REGULATORY PROTEIN"/>
    <property type="match status" value="1"/>
</dbReference>
<keyword evidence="2" id="KW-0238">DNA-binding</keyword>
<dbReference type="Pfam" id="PF01638">
    <property type="entry name" value="HxlR"/>
    <property type="match status" value="1"/>
</dbReference>
<reference evidence="5 6" key="1">
    <citation type="submission" date="2017-11" db="EMBL/GenBank/DDBJ databases">
        <title>Draft genome sequence of Mitsuaria sp. HWN-4.</title>
        <authorList>
            <person name="Gundlapally S.R."/>
        </authorList>
    </citation>
    <scope>NUCLEOTIDE SEQUENCE [LARGE SCALE GENOMIC DNA]</scope>
    <source>
        <strain evidence="5 6">HWN-4</strain>
    </source>
</reference>
<name>A0A2G9C946_9BURK</name>
<feature type="domain" description="HTH hxlR-type" evidence="4">
    <location>
        <begin position="11"/>
        <end position="108"/>
    </location>
</feature>
<evidence type="ECO:0000313" key="5">
    <source>
        <dbReference type="EMBL" id="PIM52971.1"/>
    </source>
</evidence>
<dbReference type="PANTHER" id="PTHR33204">
    <property type="entry name" value="TRANSCRIPTIONAL REGULATOR, MARR FAMILY"/>
    <property type="match status" value="1"/>
</dbReference>
<dbReference type="InterPro" id="IPR036388">
    <property type="entry name" value="WH-like_DNA-bd_sf"/>
</dbReference>
<dbReference type="OrthoDB" id="9807069at2"/>
<dbReference type="InterPro" id="IPR002577">
    <property type="entry name" value="HTH_HxlR"/>
</dbReference>
<proteinExistence type="predicted"/>
<evidence type="ECO:0000313" key="6">
    <source>
        <dbReference type="Proteomes" id="UP000231501"/>
    </source>
</evidence>
<dbReference type="EMBL" id="PEOG01000028">
    <property type="protein sequence ID" value="PIM52971.1"/>
    <property type="molecule type" value="Genomic_DNA"/>
</dbReference>
<gene>
    <name evidence="5" type="ORF">CS062_12155</name>
</gene>
<keyword evidence="6" id="KW-1185">Reference proteome</keyword>
<dbReference type="InterPro" id="IPR036390">
    <property type="entry name" value="WH_DNA-bd_sf"/>
</dbReference>
<protein>
    <submittedName>
        <fullName evidence="5">Transcriptional regulator</fullName>
    </submittedName>
</protein>
<dbReference type="RefSeq" id="WP_099861897.1">
    <property type="nucleotide sequence ID" value="NZ_PEOG01000028.1"/>
</dbReference>
<dbReference type="PROSITE" id="PS51118">
    <property type="entry name" value="HTH_HXLR"/>
    <property type="match status" value="1"/>
</dbReference>
<dbReference type="GO" id="GO:0003677">
    <property type="term" value="F:DNA binding"/>
    <property type="evidence" value="ECO:0007669"/>
    <property type="project" value="UniProtKB-KW"/>
</dbReference>
<evidence type="ECO:0000259" key="4">
    <source>
        <dbReference type="PROSITE" id="PS51118"/>
    </source>
</evidence>
<keyword evidence="1" id="KW-0805">Transcription regulation</keyword>
<dbReference type="AlphaFoldDB" id="A0A2G9C946"/>
<evidence type="ECO:0000256" key="1">
    <source>
        <dbReference type="ARBA" id="ARBA00023015"/>
    </source>
</evidence>